<gene>
    <name evidence="2" type="ORF">B6C91_06615</name>
    <name evidence="1" type="ORF">B6D08_09135</name>
</gene>
<reference evidence="3 4" key="1">
    <citation type="submission" date="2017-03" db="EMBL/GenBank/DDBJ databases">
        <title>Comparative genomics of honeybee gut symbionts reveal geographically distinct and subgroup specific antibiotic resistance.</title>
        <authorList>
            <person name="Ludvigsen J."/>
            <person name="Porcellato D."/>
            <person name="Labee-Lund T.M."/>
            <person name="Amdam G.V."/>
            <person name="Rudi K."/>
        </authorList>
    </citation>
    <scope>NUCLEOTIDE SEQUENCE [LARGE SCALE GENOMIC DNA]</scope>
    <source>
        <strain evidence="1 4">A-7-12</strain>
        <strain evidence="2 3">A-9-12</strain>
    </source>
</reference>
<evidence type="ECO:0000313" key="1">
    <source>
        <dbReference type="EMBL" id="OTP99024.1"/>
    </source>
</evidence>
<dbReference type="RefSeq" id="WP_086301156.1">
    <property type="nucleotide sequence ID" value="NZ_MZNE01000029.1"/>
</dbReference>
<evidence type="ECO:0000313" key="2">
    <source>
        <dbReference type="EMBL" id="OTQ10214.1"/>
    </source>
</evidence>
<proteinExistence type="predicted"/>
<dbReference type="AlphaFoldDB" id="A0A242NGF4"/>
<protein>
    <submittedName>
        <fullName evidence="1">Uncharacterized protein</fullName>
    </submittedName>
</protein>
<dbReference type="Proteomes" id="UP000194800">
    <property type="component" value="Unassembled WGS sequence"/>
</dbReference>
<dbReference type="EMBL" id="NART01000022">
    <property type="protein sequence ID" value="OTQ10214.1"/>
    <property type="molecule type" value="Genomic_DNA"/>
</dbReference>
<dbReference type="Proteomes" id="UP000194977">
    <property type="component" value="Unassembled WGS sequence"/>
</dbReference>
<comment type="caution">
    <text evidence="1">The sequence shown here is derived from an EMBL/GenBank/DDBJ whole genome shotgun (WGS) entry which is preliminary data.</text>
</comment>
<sequence>MIKIKRFGIFFVVTLLVFQVKAQDKFSNKILYEFKEYSSKVSSPEYTLKNFFNDNHVVYDENNSLNSLFQPNTPLNSMVNHRKPYTGEAKFFKEIHLDKNLKILLFAYLDPDEQDSYLNLFTIEMQIFDKNYNFIDKIIVVDGALAECSINKRIRLYKNRNFEIIEKEKCLDIEENDRLLSEQTKVTYYYIDKNGEIRN</sequence>
<dbReference type="EMBL" id="NARP01000022">
    <property type="protein sequence ID" value="OTP99024.1"/>
    <property type="molecule type" value="Genomic_DNA"/>
</dbReference>
<name>A0A242NGF4_9GAMM</name>
<organism evidence="1 4">
    <name type="scientific">Gilliamella apicola</name>
    <dbReference type="NCBI Taxonomy" id="1196095"/>
    <lineage>
        <taxon>Bacteria</taxon>
        <taxon>Pseudomonadati</taxon>
        <taxon>Pseudomonadota</taxon>
        <taxon>Gammaproteobacteria</taxon>
        <taxon>Orbales</taxon>
        <taxon>Orbaceae</taxon>
        <taxon>Gilliamella</taxon>
    </lineage>
</organism>
<keyword evidence="3" id="KW-1185">Reference proteome</keyword>
<evidence type="ECO:0000313" key="4">
    <source>
        <dbReference type="Proteomes" id="UP000194977"/>
    </source>
</evidence>
<evidence type="ECO:0000313" key="3">
    <source>
        <dbReference type="Proteomes" id="UP000194800"/>
    </source>
</evidence>
<accession>A0A242NGF4</accession>